<organism evidence="1">
    <name type="scientific">Anguilla anguilla</name>
    <name type="common">European freshwater eel</name>
    <name type="synonym">Muraena anguilla</name>
    <dbReference type="NCBI Taxonomy" id="7936"/>
    <lineage>
        <taxon>Eukaryota</taxon>
        <taxon>Metazoa</taxon>
        <taxon>Chordata</taxon>
        <taxon>Craniata</taxon>
        <taxon>Vertebrata</taxon>
        <taxon>Euteleostomi</taxon>
        <taxon>Actinopterygii</taxon>
        <taxon>Neopterygii</taxon>
        <taxon>Teleostei</taxon>
        <taxon>Anguilliformes</taxon>
        <taxon>Anguillidae</taxon>
        <taxon>Anguilla</taxon>
    </lineage>
</organism>
<accession>A0A0E9RI14</accession>
<protein>
    <submittedName>
        <fullName evidence="1">Uncharacterized protein</fullName>
    </submittedName>
</protein>
<name>A0A0E9RI14_ANGAN</name>
<proteinExistence type="predicted"/>
<reference evidence="1" key="1">
    <citation type="submission" date="2014-11" db="EMBL/GenBank/DDBJ databases">
        <authorList>
            <person name="Amaro Gonzalez C."/>
        </authorList>
    </citation>
    <scope>NUCLEOTIDE SEQUENCE</scope>
</reference>
<sequence>MKMSISPFPGEHARLSRWPLVTIRGVSSRLVWFLLWRWQILFHVARNSGSD</sequence>
<reference evidence="1" key="2">
    <citation type="journal article" date="2015" name="Fish Shellfish Immunol.">
        <title>Early steps in the European eel (Anguilla anguilla)-Vibrio vulnificus interaction in the gills: Role of the RtxA13 toxin.</title>
        <authorList>
            <person name="Callol A."/>
            <person name="Pajuelo D."/>
            <person name="Ebbesson L."/>
            <person name="Teles M."/>
            <person name="MacKenzie S."/>
            <person name="Amaro C."/>
        </authorList>
    </citation>
    <scope>NUCLEOTIDE SEQUENCE</scope>
</reference>
<dbReference type="EMBL" id="GBXM01080140">
    <property type="protein sequence ID" value="JAH28437.1"/>
    <property type="molecule type" value="Transcribed_RNA"/>
</dbReference>
<evidence type="ECO:0000313" key="1">
    <source>
        <dbReference type="EMBL" id="JAH28437.1"/>
    </source>
</evidence>
<dbReference type="AlphaFoldDB" id="A0A0E9RI14"/>